<evidence type="ECO:0000313" key="3">
    <source>
        <dbReference type="Proteomes" id="UP000604046"/>
    </source>
</evidence>
<dbReference type="OrthoDB" id="425662at2759"/>
<evidence type="ECO:0000256" key="1">
    <source>
        <dbReference type="SAM" id="MobiDB-lite"/>
    </source>
</evidence>
<protein>
    <submittedName>
        <fullName evidence="2">YPL264C protein</fullName>
    </submittedName>
</protein>
<dbReference type="AlphaFoldDB" id="A0A812THP9"/>
<organism evidence="2 3">
    <name type="scientific">Symbiodinium natans</name>
    <dbReference type="NCBI Taxonomy" id="878477"/>
    <lineage>
        <taxon>Eukaryota</taxon>
        <taxon>Sar</taxon>
        <taxon>Alveolata</taxon>
        <taxon>Dinophyceae</taxon>
        <taxon>Suessiales</taxon>
        <taxon>Symbiodiniaceae</taxon>
        <taxon>Symbiodinium</taxon>
    </lineage>
</organism>
<feature type="region of interest" description="Disordered" evidence="1">
    <location>
        <begin position="349"/>
        <end position="388"/>
    </location>
</feature>
<keyword evidence="3" id="KW-1185">Reference proteome</keyword>
<proteinExistence type="predicted"/>
<evidence type="ECO:0000313" key="2">
    <source>
        <dbReference type="EMBL" id="CAE7526055.1"/>
    </source>
</evidence>
<comment type="caution">
    <text evidence="2">The sequence shown here is derived from an EMBL/GenBank/DDBJ whole genome shotgun (WGS) entry which is preliminary data.</text>
</comment>
<reference evidence="2" key="1">
    <citation type="submission" date="2021-02" db="EMBL/GenBank/DDBJ databases">
        <authorList>
            <person name="Dougan E. K."/>
            <person name="Rhodes N."/>
            <person name="Thang M."/>
            <person name="Chan C."/>
        </authorList>
    </citation>
    <scope>NUCLEOTIDE SEQUENCE</scope>
</reference>
<sequence length="618" mass="68799">MATSALQPATLKAVKPTSQVETSTSKAKLDYVVAGVANLRRSLERQVGHAREERLDLLLEEAKKLAADLQPFVSLSNEFKSKWDSQKAALLSQKKTEIDTHLQREDELAQADFAKTAEAELRALATAEEQRGGAARSQDLEVILRQAVESWRGEVHGASLVNQTDVDKAVRACLARVVAWTSTQEQRMVASWKETVRQLVLEVHKVDMSSFQALEDTLSARRAIVDDLLARQRRELTTAYRQMQDNLAHKTREMLQSDREVQRKRDRKADRRLLLKEAQLAARSRVEIAKSESLKALDAHTQVSCSKVDRWASLFLLKKSLLQEAMGDLGPMLASNLDGELRTTVAQIRQRQNQSVGRDAVEEPSQFRGSQSPAKECGGDSDHSPDGAQLETAMRRSRMTHELTDLKDEVQAMLAASKDRKSWRKDIDEATAKGLSLLQDAKAALEVQSQIFQKADGSQADDKWLKETVTGLSNCTQSFHADLLPKFEDVANSKLTHSKKRREYLGQPVRNLEQSLLVAEGDILKSITKLAAEVEVVCGSPGSSDKLLAKGGLFCVSWPEGKLTCPAALLEQLRLNIVQRLWQLGKTSPEERKDFFARLLAVLERAPLAADALAEQMI</sequence>
<gene>
    <name evidence="2" type="primary">YPL264C</name>
    <name evidence="2" type="ORF">SNAT2548_LOCUS29447</name>
</gene>
<name>A0A812THP9_9DINO</name>
<dbReference type="Proteomes" id="UP000604046">
    <property type="component" value="Unassembled WGS sequence"/>
</dbReference>
<dbReference type="EMBL" id="CAJNDS010002561">
    <property type="protein sequence ID" value="CAE7526055.1"/>
    <property type="molecule type" value="Genomic_DNA"/>
</dbReference>
<accession>A0A812THP9</accession>